<keyword evidence="11" id="KW-1185">Reference proteome</keyword>
<keyword evidence="5" id="KW-0560">Oxidoreductase</keyword>
<keyword evidence="4 8" id="KW-0479">Metal-binding</keyword>
<keyword evidence="6 8" id="KW-0408">Iron</keyword>
<dbReference type="PROSITE" id="PS50905">
    <property type="entry name" value="FERRITIN_LIKE"/>
    <property type="match status" value="1"/>
</dbReference>
<keyword evidence="8" id="KW-0963">Cytoplasm</keyword>
<dbReference type="InterPro" id="IPR012347">
    <property type="entry name" value="Ferritin-like"/>
</dbReference>
<feature type="domain" description="Ferritin-like diiron" evidence="9">
    <location>
        <begin position="1"/>
        <end position="145"/>
    </location>
</feature>
<reference evidence="10 11" key="1">
    <citation type="journal article" date="2024" name="Int. J. Syst. Evol. Microbiol.">
        <title>Clostridium omnivorum sp. nov., isolated from anoxic soil under the treatment of reductive soil disinfestation.</title>
        <authorList>
            <person name="Ueki A."/>
            <person name="Tonouchi A."/>
            <person name="Kaku N."/>
            <person name="Honma S."/>
            <person name="Ueki K."/>
        </authorList>
    </citation>
    <scope>NUCLEOTIDE SEQUENCE [LARGE SCALE GENOMIC DNA]</scope>
    <source>
        <strain evidence="10 11">E14</strain>
    </source>
</reference>
<dbReference type="InterPro" id="IPR041719">
    <property type="entry name" value="Ferritin_prok"/>
</dbReference>
<dbReference type="Proteomes" id="UP001208567">
    <property type="component" value="Unassembled WGS sequence"/>
</dbReference>
<evidence type="ECO:0000256" key="2">
    <source>
        <dbReference type="ARBA" id="ARBA00006950"/>
    </source>
</evidence>
<dbReference type="InterPro" id="IPR001519">
    <property type="entry name" value="Ferritin"/>
</dbReference>
<evidence type="ECO:0000256" key="8">
    <source>
        <dbReference type="RuleBase" id="RU361145"/>
    </source>
</evidence>
<dbReference type="Pfam" id="PF00210">
    <property type="entry name" value="Ferritin"/>
    <property type="match status" value="1"/>
</dbReference>
<dbReference type="InterPro" id="IPR008331">
    <property type="entry name" value="Ferritin_DPS_dom"/>
</dbReference>
<dbReference type="PANTHER" id="PTHR11431">
    <property type="entry name" value="FERRITIN"/>
    <property type="match status" value="1"/>
</dbReference>
<evidence type="ECO:0000256" key="4">
    <source>
        <dbReference type="ARBA" id="ARBA00022723"/>
    </source>
</evidence>
<evidence type="ECO:0000313" key="11">
    <source>
        <dbReference type="Proteomes" id="UP001208567"/>
    </source>
</evidence>
<evidence type="ECO:0000256" key="7">
    <source>
        <dbReference type="ARBA" id="ARBA00048035"/>
    </source>
</evidence>
<organism evidence="10 11">
    <name type="scientific">Clostridium omnivorum</name>
    <dbReference type="NCBI Taxonomy" id="1604902"/>
    <lineage>
        <taxon>Bacteria</taxon>
        <taxon>Bacillati</taxon>
        <taxon>Bacillota</taxon>
        <taxon>Clostridia</taxon>
        <taxon>Eubacteriales</taxon>
        <taxon>Clostridiaceae</taxon>
        <taxon>Clostridium</taxon>
    </lineage>
</organism>
<evidence type="ECO:0000256" key="6">
    <source>
        <dbReference type="ARBA" id="ARBA00023004"/>
    </source>
</evidence>
<comment type="subcellular location">
    <subcellularLocation>
        <location evidence="8">Cytoplasm</location>
    </subcellularLocation>
</comment>
<gene>
    <name evidence="10" type="ORF">bsdE14_17540</name>
</gene>
<proteinExistence type="inferred from homology"/>
<dbReference type="Gene3D" id="1.20.1260.10">
    <property type="match status" value="1"/>
</dbReference>
<dbReference type="SUPFAM" id="SSF47240">
    <property type="entry name" value="Ferritin-like"/>
    <property type="match status" value="1"/>
</dbReference>
<comment type="similarity">
    <text evidence="2 8">Belongs to the ferritin family. Prokaryotic subfamily.</text>
</comment>
<comment type="function">
    <text evidence="1 8">Iron-storage protein.</text>
</comment>
<evidence type="ECO:0000259" key="9">
    <source>
        <dbReference type="PROSITE" id="PS50905"/>
    </source>
</evidence>
<dbReference type="RefSeq" id="WP_264849606.1">
    <property type="nucleotide sequence ID" value="NZ_BRXR01000001.1"/>
</dbReference>
<name>A0ABQ5N545_9CLOT</name>
<dbReference type="CDD" id="cd01055">
    <property type="entry name" value="Nonheme_Ferritin"/>
    <property type="match status" value="1"/>
</dbReference>
<dbReference type="EC" id="1.16.3.2" evidence="8"/>
<dbReference type="PANTHER" id="PTHR11431:SF127">
    <property type="entry name" value="BACTERIAL NON-HEME FERRITIN"/>
    <property type="match status" value="1"/>
</dbReference>
<sequence>MLSEKLVKVINSQINYEFYSELVYLAMSAYCADQDLEGFAHFFRIQAEEERFHAMKFYDYIIGTSERVMLTGIPEPQNNYSSLLDVFKSALEHEKSNTRNIYGIADIAMDERNHATTSFLKWFIDEQVEEEALFTTLIKKLERIGDDSAALYILDTELAARVFTPPAATNV</sequence>
<dbReference type="InterPro" id="IPR009078">
    <property type="entry name" value="Ferritin-like_SF"/>
</dbReference>
<accession>A0ABQ5N545</accession>
<evidence type="ECO:0000313" key="10">
    <source>
        <dbReference type="EMBL" id="GLC30344.1"/>
    </source>
</evidence>
<evidence type="ECO:0000256" key="1">
    <source>
        <dbReference type="ARBA" id="ARBA00002485"/>
    </source>
</evidence>
<comment type="catalytic activity">
    <reaction evidence="7 8">
        <text>4 Fe(2+) + O2 + 6 H2O = 4 iron(III) oxide-hydroxide + 12 H(+)</text>
        <dbReference type="Rhea" id="RHEA:11972"/>
        <dbReference type="ChEBI" id="CHEBI:15377"/>
        <dbReference type="ChEBI" id="CHEBI:15378"/>
        <dbReference type="ChEBI" id="CHEBI:15379"/>
        <dbReference type="ChEBI" id="CHEBI:29033"/>
        <dbReference type="ChEBI" id="CHEBI:78619"/>
        <dbReference type="EC" id="1.16.3.2"/>
    </reaction>
</comment>
<protein>
    <recommendedName>
        <fullName evidence="8">Ferritin</fullName>
        <ecNumber evidence="8">1.16.3.2</ecNumber>
    </recommendedName>
</protein>
<dbReference type="InterPro" id="IPR009040">
    <property type="entry name" value="Ferritin-like_diiron"/>
</dbReference>
<keyword evidence="3 8" id="KW-0409">Iron storage</keyword>
<dbReference type="EMBL" id="BRXR01000001">
    <property type="protein sequence ID" value="GLC30344.1"/>
    <property type="molecule type" value="Genomic_DNA"/>
</dbReference>
<comment type="caution">
    <text evidence="10">The sequence shown here is derived from an EMBL/GenBank/DDBJ whole genome shotgun (WGS) entry which is preliminary data.</text>
</comment>
<evidence type="ECO:0000256" key="5">
    <source>
        <dbReference type="ARBA" id="ARBA00023002"/>
    </source>
</evidence>
<evidence type="ECO:0000256" key="3">
    <source>
        <dbReference type="ARBA" id="ARBA00022434"/>
    </source>
</evidence>